<feature type="region of interest" description="Disordered" evidence="1">
    <location>
        <begin position="80"/>
        <end position="127"/>
    </location>
</feature>
<reference evidence="2 3" key="1">
    <citation type="journal article" date="2010" name="Proc. Natl. Acad. Sci. U.S.A.">
        <title>Insights into evolution of multicellular fungi from the assembled chromosomes of the mushroom Coprinopsis cinerea (Coprinus cinereus).</title>
        <authorList>
            <person name="Stajich J.E."/>
            <person name="Wilke S.K."/>
            <person name="Ahren D."/>
            <person name="Au C.H."/>
            <person name="Birren B.W."/>
            <person name="Borodovsky M."/>
            <person name="Burns C."/>
            <person name="Canback B."/>
            <person name="Casselton L.A."/>
            <person name="Cheng C.K."/>
            <person name="Deng J."/>
            <person name="Dietrich F.S."/>
            <person name="Fargo D.C."/>
            <person name="Farman M.L."/>
            <person name="Gathman A.C."/>
            <person name="Goldberg J."/>
            <person name="Guigo R."/>
            <person name="Hoegger P.J."/>
            <person name="Hooker J.B."/>
            <person name="Huggins A."/>
            <person name="James T.Y."/>
            <person name="Kamada T."/>
            <person name="Kilaru S."/>
            <person name="Kodira C."/>
            <person name="Kues U."/>
            <person name="Kupfer D."/>
            <person name="Kwan H.S."/>
            <person name="Lomsadze A."/>
            <person name="Li W."/>
            <person name="Lilly W.W."/>
            <person name="Ma L.J."/>
            <person name="Mackey A.J."/>
            <person name="Manning G."/>
            <person name="Martin F."/>
            <person name="Muraguchi H."/>
            <person name="Natvig D.O."/>
            <person name="Palmerini H."/>
            <person name="Ramesh M.A."/>
            <person name="Rehmeyer C.J."/>
            <person name="Roe B.A."/>
            <person name="Shenoy N."/>
            <person name="Stanke M."/>
            <person name="Ter-Hovhannisyan V."/>
            <person name="Tunlid A."/>
            <person name="Velagapudi R."/>
            <person name="Vision T.J."/>
            <person name="Zeng Q."/>
            <person name="Zolan M.E."/>
            <person name="Pukkila P.J."/>
        </authorList>
    </citation>
    <scope>NUCLEOTIDE SEQUENCE [LARGE SCALE GENOMIC DNA]</scope>
    <source>
        <strain evidence="3">Okayama-7 / 130 / ATCC MYA-4618 / FGSC 9003</strain>
    </source>
</reference>
<dbReference type="InParanoid" id="A8N417"/>
<dbReference type="GeneID" id="6006044"/>
<dbReference type="eggNOG" id="ENOG502R1XF">
    <property type="taxonomic scope" value="Eukaryota"/>
</dbReference>
<proteinExistence type="predicted"/>
<organism evidence="2 3">
    <name type="scientific">Coprinopsis cinerea (strain Okayama-7 / 130 / ATCC MYA-4618 / FGSC 9003)</name>
    <name type="common">Inky cap fungus</name>
    <name type="synonym">Hormographiella aspergillata</name>
    <dbReference type="NCBI Taxonomy" id="240176"/>
    <lineage>
        <taxon>Eukaryota</taxon>
        <taxon>Fungi</taxon>
        <taxon>Dikarya</taxon>
        <taxon>Basidiomycota</taxon>
        <taxon>Agaricomycotina</taxon>
        <taxon>Agaricomycetes</taxon>
        <taxon>Agaricomycetidae</taxon>
        <taxon>Agaricales</taxon>
        <taxon>Agaricineae</taxon>
        <taxon>Psathyrellaceae</taxon>
        <taxon>Coprinopsis</taxon>
    </lineage>
</organism>
<sequence>MPAKKSEYNWAPTPLVQTPFLASKVGAFIRAKAEKERLRKRKPVTDFFKGVYTELDVRWPTYESEEEAEAAERTRLLAEKADAATQEEASTGVDGDSVPAGSSSREKKDKEDVDDEEPEAREAPPADWDVRVWQEARHKKVYHWFYNKEAKLKKDNGRIEVVVASVQRKALCDWQVFSKDFYTEMVKPQVDEEVARLVKAREPVPLVSLRQGMTIKAWEAADEETKEKVYARMEALAEGRKRADAAIGDAMTPLEEGAQRTPEEYHQFLEILPDLLDGFFNVVAAKSGWSFTLLAGGPDPSKEGGGIRTMSYHHGVTSQDQTFRQFLPPGHFAEMFMKPFSGFLHMLYPKEVRQARELAAHGSSATDLLYALNPGLVDEDLSEDQIEGNMVASGGRGGAACTGAPAKAVGEGGDDPSLDSTPGITTGGLSGGNDGRVAVEPSKEDREKTRKTGGAKRAAARGKGKAAVVGNTQQVVDEGGSKDVSSSSASGEIGSGARQMNEVTGGVGSSSAPSMGAGGYPGMPGCEDAPNWFGDFAGNLSPDGAVDDGDPLGVGRLLPPADMVFGDSAPYPAAITYPHPGAPYDPSSSLPPQGSLSALLYDFGAIDLQSSTGAHCALEAGRSAVGSPGVAAVAGAASGSVDGAVLDGTSSGSVDGAVLAGTSSGSVDGAVLAGTSSAEADLLDVTGSSSWQNNAGDRVAGVGVGSASTLPVSATLATGAAANVEKRPWDGDESTHEGSGREKRVRRLNSRQETPPWVTSGQAYLTMEDLGVDWQGLVQVWVTFETRNAILDTGSVRLPKPSARPKKLSQWLTKKKFQDVLAKEEVAGFAKQWLVWWNAIQPAWRKNEEEWGLPHPIGAGGRDLSSLKKPGFCGLFSVLVGLRWWSGVVDTPVPWKDAVADVRQCLEALGGR</sequence>
<dbReference type="EMBL" id="AACS02000001">
    <property type="protein sequence ID" value="EAU92204.1"/>
    <property type="molecule type" value="Genomic_DNA"/>
</dbReference>
<dbReference type="Proteomes" id="UP000001861">
    <property type="component" value="Unassembled WGS sequence"/>
</dbReference>
<name>A8N417_COPC7</name>
<evidence type="ECO:0000256" key="1">
    <source>
        <dbReference type="SAM" id="MobiDB-lite"/>
    </source>
</evidence>
<dbReference type="VEuPathDB" id="FungiDB:CC1G_13019"/>
<dbReference type="AlphaFoldDB" id="A8N417"/>
<feature type="compositionally biased region" description="Gly residues" evidence="1">
    <location>
        <begin position="425"/>
        <end position="434"/>
    </location>
</feature>
<evidence type="ECO:0000313" key="3">
    <source>
        <dbReference type="Proteomes" id="UP000001861"/>
    </source>
</evidence>
<accession>A8N417</accession>
<protein>
    <submittedName>
        <fullName evidence="2">Uncharacterized protein</fullName>
    </submittedName>
</protein>
<dbReference type="OrthoDB" id="2803783at2759"/>
<gene>
    <name evidence="2" type="ORF">CC1G_13019</name>
</gene>
<comment type="caution">
    <text evidence="2">The sequence shown here is derived from an EMBL/GenBank/DDBJ whole genome shotgun (WGS) entry which is preliminary data.</text>
</comment>
<dbReference type="KEGG" id="cci:CC1G_13019"/>
<feature type="region of interest" description="Disordered" evidence="1">
    <location>
        <begin position="403"/>
        <end position="468"/>
    </location>
</feature>
<feature type="compositionally biased region" description="Basic and acidic residues" evidence="1">
    <location>
        <begin position="724"/>
        <end position="742"/>
    </location>
</feature>
<feature type="region of interest" description="Disordered" evidence="1">
    <location>
        <begin position="723"/>
        <end position="755"/>
    </location>
</feature>
<dbReference type="RefSeq" id="XP_001829612.1">
    <property type="nucleotide sequence ID" value="XM_001829560.1"/>
</dbReference>
<dbReference type="OMA" id="ARAYSKM"/>
<feature type="compositionally biased region" description="Basic and acidic residues" evidence="1">
    <location>
        <begin position="441"/>
        <end position="450"/>
    </location>
</feature>
<keyword evidence="3" id="KW-1185">Reference proteome</keyword>
<feature type="region of interest" description="Disordered" evidence="1">
    <location>
        <begin position="477"/>
        <end position="496"/>
    </location>
</feature>
<feature type="compositionally biased region" description="Basic residues" evidence="1">
    <location>
        <begin position="451"/>
        <end position="464"/>
    </location>
</feature>
<evidence type="ECO:0000313" key="2">
    <source>
        <dbReference type="EMBL" id="EAU92204.1"/>
    </source>
</evidence>